<sequence length="730" mass="78665">MATAYLFVTFVVACSAVGRSYLAIPLSFCPPLYVGEYCQHANPCHTGGPGFRCQNGGTCNVEMSVTNGPTFSCTCPVGYSATMCEIKVPNACDSQPCHNGATCQLVTLQNYTCVCANGFRGKYCDKVDHCASQPCLNYGSCQSKEDSYSCICAAGYSGASCAVDVDECQTRPCIHGTCLNTQGSFSCVCEAGYTGQLCESQYIPCEPSPCMNGGTCRPIDSLNYQCSCPPGFTGTNCETNVDDCPGNLCQNGATCLDGVNSYTCHCPPTYTGPYCTKDVDECALRPSVCKNGATCTNTIGGYSCICVNGWTGADCSENIDDCAVAACFNGATCHDRVGSFYCQCAPGKTGLLCHLDDACASNPCHAGAICDTSPIDGTYLCSCPNGFQGVDCTEDVDECAQGFPCEHQGLCVNTPGSFRCNCTRGFAGPRCEVNINECDSNPCQNEGTCLDERGGFRCVCMPGTVRRTAPGRKRSCFGPLTTAPSLKTRTRSQKERERMRARVHASDIRSSQARARASSDSVRSAQPAAACALQSRSQNDLPTSRARQEIIVRFFATSLGLESGRKRDYGAPTHVYERTHLGIGNKITEGRWGRLLCREDGGSGRRNHESTESERRLSLKKAPRTWPRLPWAWENDEGSAPPLRAAFHSRQIRPEVPALLVAASSFRRRCLSQEAPALHGPHRTNVADNACVATWRAPIEVNGHTRDLQAIFLSLRVRFLKKVLDALSRT</sequence>
<evidence type="ECO:0000313" key="2">
    <source>
        <dbReference type="Proteomes" id="UP000821845"/>
    </source>
</evidence>
<organism evidence="1 2">
    <name type="scientific">Hyalomma asiaticum</name>
    <name type="common">Tick</name>
    <dbReference type="NCBI Taxonomy" id="266040"/>
    <lineage>
        <taxon>Eukaryota</taxon>
        <taxon>Metazoa</taxon>
        <taxon>Ecdysozoa</taxon>
        <taxon>Arthropoda</taxon>
        <taxon>Chelicerata</taxon>
        <taxon>Arachnida</taxon>
        <taxon>Acari</taxon>
        <taxon>Parasitiformes</taxon>
        <taxon>Ixodida</taxon>
        <taxon>Ixodoidea</taxon>
        <taxon>Ixodidae</taxon>
        <taxon>Hyalomminae</taxon>
        <taxon>Hyalomma</taxon>
    </lineage>
</organism>
<dbReference type="EMBL" id="CM023481">
    <property type="protein sequence ID" value="KAH6946051.1"/>
    <property type="molecule type" value="Genomic_DNA"/>
</dbReference>
<accession>A0ACB7TFV7</accession>
<reference evidence="1" key="1">
    <citation type="submission" date="2020-05" db="EMBL/GenBank/DDBJ databases">
        <title>Large-scale comparative analyses of tick genomes elucidate their genetic diversity and vector capacities.</title>
        <authorList>
            <person name="Jia N."/>
            <person name="Wang J."/>
            <person name="Shi W."/>
            <person name="Du L."/>
            <person name="Sun Y."/>
            <person name="Zhan W."/>
            <person name="Jiang J."/>
            <person name="Wang Q."/>
            <person name="Zhang B."/>
            <person name="Ji P."/>
            <person name="Sakyi L.B."/>
            <person name="Cui X."/>
            <person name="Yuan T."/>
            <person name="Jiang B."/>
            <person name="Yang W."/>
            <person name="Lam T.T.-Y."/>
            <person name="Chang Q."/>
            <person name="Ding S."/>
            <person name="Wang X."/>
            <person name="Zhu J."/>
            <person name="Ruan X."/>
            <person name="Zhao L."/>
            <person name="Wei J."/>
            <person name="Que T."/>
            <person name="Du C."/>
            <person name="Cheng J."/>
            <person name="Dai P."/>
            <person name="Han X."/>
            <person name="Huang E."/>
            <person name="Gao Y."/>
            <person name="Liu J."/>
            <person name="Shao H."/>
            <person name="Ye R."/>
            <person name="Li L."/>
            <person name="Wei W."/>
            <person name="Wang X."/>
            <person name="Wang C."/>
            <person name="Yang T."/>
            <person name="Huo Q."/>
            <person name="Li W."/>
            <person name="Guo W."/>
            <person name="Chen H."/>
            <person name="Zhou L."/>
            <person name="Ni X."/>
            <person name="Tian J."/>
            <person name="Zhou Y."/>
            <person name="Sheng Y."/>
            <person name="Liu T."/>
            <person name="Pan Y."/>
            <person name="Xia L."/>
            <person name="Li J."/>
            <person name="Zhao F."/>
            <person name="Cao W."/>
        </authorList>
    </citation>
    <scope>NUCLEOTIDE SEQUENCE</scope>
    <source>
        <strain evidence="1">Hyas-2018</strain>
    </source>
</reference>
<protein>
    <submittedName>
        <fullName evidence="1">Uncharacterized protein</fullName>
    </submittedName>
</protein>
<proteinExistence type="predicted"/>
<dbReference type="Proteomes" id="UP000821845">
    <property type="component" value="Chromosome 1"/>
</dbReference>
<name>A0ACB7TFV7_HYAAI</name>
<comment type="caution">
    <text evidence="1">The sequence shown here is derived from an EMBL/GenBank/DDBJ whole genome shotgun (WGS) entry which is preliminary data.</text>
</comment>
<gene>
    <name evidence="1" type="ORF">HPB50_011294</name>
</gene>
<keyword evidence="2" id="KW-1185">Reference proteome</keyword>
<evidence type="ECO:0000313" key="1">
    <source>
        <dbReference type="EMBL" id="KAH6946051.1"/>
    </source>
</evidence>